<organism evidence="1 2">
    <name type="scientific">Stylonychia lemnae</name>
    <name type="common">Ciliate</name>
    <dbReference type="NCBI Taxonomy" id="5949"/>
    <lineage>
        <taxon>Eukaryota</taxon>
        <taxon>Sar</taxon>
        <taxon>Alveolata</taxon>
        <taxon>Ciliophora</taxon>
        <taxon>Intramacronucleata</taxon>
        <taxon>Spirotrichea</taxon>
        <taxon>Stichotrichia</taxon>
        <taxon>Sporadotrichida</taxon>
        <taxon>Oxytrichidae</taxon>
        <taxon>Stylonychinae</taxon>
        <taxon>Stylonychia</taxon>
    </lineage>
</organism>
<dbReference type="InParanoid" id="A0A078AS91"/>
<keyword evidence="2" id="KW-1185">Reference proteome</keyword>
<dbReference type="InterPro" id="IPR052058">
    <property type="entry name" value="Alcohol_O-acetyltransferase"/>
</dbReference>
<dbReference type="AlphaFoldDB" id="A0A078AS91"/>
<dbReference type="Proteomes" id="UP000039865">
    <property type="component" value="Unassembled WGS sequence"/>
</dbReference>
<dbReference type="SUPFAM" id="SSF52777">
    <property type="entry name" value="CoA-dependent acyltransferases"/>
    <property type="match status" value="2"/>
</dbReference>
<dbReference type="Gene3D" id="3.30.559.30">
    <property type="entry name" value="Nonribosomal peptide synthetase, condensation domain"/>
    <property type="match status" value="1"/>
</dbReference>
<proteinExistence type="predicted"/>
<name>A0A078AS91_STYLE</name>
<dbReference type="OrthoDB" id="10016361at2759"/>
<accession>A0A078AS91</accession>
<dbReference type="EMBL" id="CCKQ01012459">
    <property type="protein sequence ID" value="CDW84077.1"/>
    <property type="molecule type" value="Genomic_DNA"/>
</dbReference>
<evidence type="ECO:0000313" key="1">
    <source>
        <dbReference type="EMBL" id="CDW84077.1"/>
    </source>
</evidence>
<dbReference type="OMA" id="ADDECSI"/>
<dbReference type="PANTHER" id="PTHR28037:SF1">
    <property type="entry name" value="ALCOHOL O-ACETYLTRANSFERASE 1-RELATED"/>
    <property type="match status" value="1"/>
</dbReference>
<sequence>MISHASKVHNKSQHFIKLGYMLNFYGNQQPIELIQDKLTSQYPRFYENCNSRTSRLGGFHDQYSAYFNTKGCLNYKWSHVYRQQFQQTNAQIPLKSILASRSFGQLNKSDNHQNGNRYFKEEGFRKLGFFEQNLYEYAGSCYNQIHIKGIRINFETLLETSKLLVKKHKILTMSVRSIEEGNSEWAELNELNYNDIQEFIIEDDNQFKEKINELNNQKLDYLNLTLKVYLLQTPSQSVILLGYPHCQGDGIGGMILTNDFLTIYNHLRSGNIQAIEAIETIQPLPNVEDLAFPDGIPEKEQHRIQQILRELNETRPKWKPIIPFKIAGKQLKNFPSFKDGTKENYEAIKLRCKQEGVTIGSVLLASIYFSLSKMAKNSNLELSFDTDVNLRDRFPVKLGYKNLQLFIGMISLKYKLNEETSFWDLVHSIFGQLQEVLENRDHFLYHVVNRLFDWKSPDYLKNLEENGNLGNNLNFSNVGRYPFSPVYKSDGFDDIILEKMYAYGHDWSPNYAGYIILVHSVDFMSYTLVCEEQEENQRDGQILFGYYVNLVESSHALEKDYKLIDFHQSE</sequence>
<protein>
    <submittedName>
        <fullName evidence="1">Uncharacterized protein containing a nrps condensation domain</fullName>
    </submittedName>
</protein>
<reference evidence="1 2" key="1">
    <citation type="submission" date="2014-06" db="EMBL/GenBank/DDBJ databases">
        <authorList>
            <person name="Swart Estienne"/>
        </authorList>
    </citation>
    <scope>NUCLEOTIDE SEQUENCE [LARGE SCALE GENOMIC DNA]</scope>
    <source>
        <strain evidence="1 2">130c</strain>
    </source>
</reference>
<evidence type="ECO:0000313" key="2">
    <source>
        <dbReference type="Proteomes" id="UP000039865"/>
    </source>
</evidence>
<gene>
    <name evidence="1" type="primary">Contig15534.g16554</name>
    <name evidence="1" type="ORF">STYLEM_13134</name>
</gene>
<dbReference type="PANTHER" id="PTHR28037">
    <property type="entry name" value="ALCOHOL O-ACETYLTRANSFERASE 1-RELATED"/>
    <property type="match status" value="1"/>
</dbReference>